<dbReference type="OrthoDB" id="9810567at2"/>
<dbReference type="Pfam" id="PF14450">
    <property type="entry name" value="FtsA"/>
    <property type="match status" value="2"/>
</dbReference>
<comment type="subcellular location">
    <subcellularLocation>
        <location evidence="5">Cell membrane</location>
        <topology evidence="5">Peripheral membrane protein</topology>
        <orientation evidence="5">Cytoplasmic side</orientation>
    </subcellularLocation>
    <text evidence="5">Localizes to the Z ring in an FtsZ-dependent manner. Targeted to the membrane through a conserved C-terminal amphipathic helix.</text>
</comment>
<dbReference type="NCBIfam" id="TIGR01174">
    <property type="entry name" value="ftsA"/>
    <property type="match status" value="1"/>
</dbReference>
<gene>
    <name evidence="5 8" type="primary">ftsA</name>
    <name evidence="8" type="ORF">HMPREF9123_0905</name>
</gene>
<dbReference type="Proteomes" id="UP000004105">
    <property type="component" value="Unassembled WGS sequence"/>
</dbReference>
<keyword evidence="2 5" id="KW-0132">Cell division</keyword>
<dbReference type="HOGENOM" id="CLU_037850_3_2_4"/>
<evidence type="ECO:0000256" key="3">
    <source>
        <dbReference type="ARBA" id="ARBA00023136"/>
    </source>
</evidence>
<dbReference type="STRING" id="267212.GCA_001063965_01216"/>
<evidence type="ECO:0000256" key="6">
    <source>
        <dbReference type="PIRNR" id="PIRNR003101"/>
    </source>
</evidence>
<evidence type="ECO:0000259" key="7">
    <source>
        <dbReference type="SMART" id="SM00842"/>
    </source>
</evidence>
<evidence type="ECO:0000313" key="8">
    <source>
        <dbReference type="EMBL" id="EGF11413.1"/>
    </source>
</evidence>
<dbReference type="GO" id="GO:0032153">
    <property type="term" value="C:cell division site"/>
    <property type="evidence" value="ECO:0007669"/>
    <property type="project" value="UniProtKB-UniRule"/>
</dbReference>
<keyword evidence="1 5" id="KW-1003">Cell membrane</keyword>
<dbReference type="Gene3D" id="3.30.1490.110">
    <property type="match status" value="1"/>
</dbReference>
<comment type="caution">
    <text evidence="8">The sequence shown here is derived from an EMBL/GenBank/DDBJ whole genome shotgun (WGS) entry which is preliminary data.</text>
</comment>
<dbReference type="AlphaFoldDB" id="F2BB03"/>
<dbReference type="PANTHER" id="PTHR32432:SF4">
    <property type="entry name" value="CELL DIVISION PROTEIN FTSA"/>
    <property type="match status" value="1"/>
</dbReference>
<evidence type="ECO:0000256" key="5">
    <source>
        <dbReference type="HAMAP-Rule" id="MF_02033"/>
    </source>
</evidence>
<dbReference type="GO" id="GO:0009898">
    <property type="term" value="C:cytoplasmic side of plasma membrane"/>
    <property type="evidence" value="ECO:0007669"/>
    <property type="project" value="UniProtKB-UniRule"/>
</dbReference>
<keyword evidence="8" id="KW-0378">Hydrolase</keyword>
<dbReference type="InterPro" id="IPR003494">
    <property type="entry name" value="SHS2_FtsA"/>
</dbReference>
<evidence type="ECO:0000256" key="1">
    <source>
        <dbReference type="ARBA" id="ARBA00022475"/>
    </source>
</evidence>
<feature type="domain" description="SHS2" evidence="7">
    <location>
        <begin position="7"/>
        <end position="193"/>
    </location>
</feature>
<keyword evidence="8" id="KW-0326">Glycosidase</keyword>
<accession>F2BB03</accession>
<name>F2BB03_9NEIS</name>
<keyword evidence="9" id="KW-1185">Reference proteome</keyword>
<dbReference type="PIRSF" id="PIRSF003101">
    <property type="entry name" value="FtsA"/>
    <property type="match status" value="1"/>
</dbReference>
<dbReference type="InterPro" id="IPR050696">
    <property type="entry name" value="FtsA/MreB"/>
</dbReference>
<dbReference type="InterPro" id="IPR020823">
    <property type="entry name" value="Cell_div_FtsA"/>
</dbReference>
<dbReference type="FunFam" id="3.30.1490.110:FF:000001">
    <property type="entry name" value="Cell division protein FtsA"/>
    <property type="match status" value="1"/>
</dbReference>
<dbReference type="SMART" id="SM00842">
    <property type="entry name" value="FtsA"/>
    <property type="match status" value="1"/>
</dbReference>
<organism evidence="8 9">
    <name type="scientific">Neisseria bacilliformis ATCC BAA-1200</name>
    <dbReference type="NCBI Taxonomy" id="888742"/>
    <lineage>
        <taxon>Bacteria</taxon>
        <taxon>Pseudomonadati</taxon>
        <taxon>Pseudomonadota</taxon>
        <taxon>Betaproteobacteria</taxon>
        <taxon>Neisseriales</taxon>
        <taxon>Neisseriaceae</taxon>
        <taxon>Neisseria</taxon>
    </lineage>
</organism>
<proteinExistence type="inferred from homology"/>
<dbReference type="NCBIfam" id="NF007009">
    <property type="entry name" value="PRK09472.1"/>
    <property type="match status" value="1"/>
</dbReference>
<dbReference type="HAMAP" id="MF_02033">
    <property type="entry name" value="FtsA"/>
    <property type="match status" value="1"/>
</dbReference>
<dbReference type="RefSeq" id="WP_007341916.1">
    <property type="nucleotide sequence ID" value="NZ_GL878494.1"/>
</dbReference>
<dbReference type="Pfam" id="PF02491">
    <property type="entry name" value="SHS2_FTSA"/>
    <property type="match status" value="1"/>
</dbReference>
<reference evidence="8 9" key="1">
    <citation type="submission" date="2011-02" db="EMBL/GenBank/DDBJ databases">
        <authorList>
            <person name="Muzny D."/>
            <person name="Qin X."/>
            <person name="Deng J."/>
            <person name="Jiang H."/>
            <person name="Liu Y."/>
            <person name="Qu J."/>
            <person name="Song X.-Z."/>
            <person name="Zhang L."/>
            <person name="Thornton R."/>
            <person name="Coyle M."/>
            <person name="Francisco L."/>
            <person name="Jackson L."/>
            <person name="Javaid M."/>
            <person name="Korchina V."/>
            <person name="Kovar C."/>
            <person name="Mata R."/>
            <person name="Mathew T."/>
            <person name="Ngo R."/>
            <person name="Nguyen L."/>
            <person name="Nguyen N."/>
            <person name="Okwuonu G."/>
            <person name="Ongeri F."/>
            <person name="Pham C."/>
            <person name="Simmons D."/>
            <person name="Wilczek-Boney K."/>
            <person name="Hale W."/>
            <person name="Jakkamsetti A."/>
            <person name="Pham P."/>
            <person name="Ruth R."/>
            <person name="San Lucas F."/>
            <person name="Warren J."/>
            <person name="Zhang J."/>
            <person name="Zhao Z."/>
            <person name="Zhou C."/>
            <person name="Zhu D."/>
            <person name="Lee S."/>
            <person name="Bess C."/>
            <person name="Blankenburg K."/>
            <person name="Forbes L."/>
            <person name="Fu Q."/>
            <person name="Gubbala S."/>
            <person name="Hirani K."/>
            <person name="Jayaseelan J.C."/>
            <person name="Lara F."/>
            <person name="Munidasa M."/>
            <person name="Palculict T."/>
            <person name="Patil S."/>
            <person name="Pu L.-L."/>
            <person name="Saada N."/>
            <person name="Tang L."/>
            <person name="Weissenberger G."/>
            <person name="Zhu Y."/>
            <person name="Hemphill L."/>
            <person name="Shang Y."/>
            <person name="Youmans B."/>
            <person name="Ayvaz T."/>
            <person name="Ross M."/>
            <person name="Santibanez J."/>
            <person name="Aqrawi P."/>
            <person name="Gross S."/>
            <person name="Joshi V."/>
            <person name="Fowler G."/>
            <person name="Nazareth L."/>
            <person name="Reid J."/>
            <person name="Worley K."/>
            <person name="Petrosino J."/>
            <person name="Highlander S."/>
            <person name="Gibbs R."/>
        </authorList>
    </citation>
    <scope>NUCLEOTIDE SEQUENCE [LARGE SCALE GENOMIC DNA]</scope>
    <source>
        <strain evidence="8 9">ATCC BAA-1200</strain>
    </source>
</reference>
<comment type="function">
    <text evidence="5 6">Cell division protein that is involved in the assembly of the Z ring. May serve as a membrane anchor for the Z ring.</text>
</comment>
<dbReference type="SUPFAM" id="SSF53067">
    <property type="entry name" value="Actin-like ATPase domain"/>
    <property type="match status" value="2"/>
</dbReference>
<evidence type="ECO:0000256" key="2">
    <source>
        <dbReference type="ARBA" id="ARBA00022618"/>
    </source>
</evidence>
<evidence type="ECO:0000313" key="9">
    <source>
        <dbReference type="Proteomes" id="UP000004105"/>
    </source>
</evidence>
<sequence>MVRKHYISALDIGTSKVIALIGEVQEDNGIHIIGIGQAPSRGLKAGMVTNIDATAQAIKQAVGEAELMADCKVGSVTTGIAGNHIRSLNSQGVVKIKDGEVTQADIDRAIETAKAVNIPPDHSILHTVVQEYIIDNQPGVREPIGMSGVRLDTRVHIITGAVTALQNIQKCITRCNLHMDQIMLQPLASGQAVLTEDEKELGVCVIDIGGGTTDIAVYTNGAIRHTAVIPVAGDLITSDLAQALRTPYSAAEYIKVHHGAAHADIAGEDMDEMVEVPSVGDRQPRQIARRSLSTVIGPRVEEILELVQHELHRSGFYEDMLTSGIVLTGGASMLAGIVDLAEDIFGLPARVGVPPEMPGVSERIRNPRNATVIGLLYAARGDAENSGEGGTPAASREHGESWFGKIKEWLRDNF</sequence>
<keyword evidence="3 5" id="KW-0472">Membrane</keyword>
<comment type="similarity">
    <text evidence="5 6">Belongs to the FtsA/MreB family.</text>
</comment>
<dbReference type="GO" id="GO:0043093">
    <property type="term" value="P:FtsZ-dependent cytokinesis"/>
    <property type="evidence" value="ECO:0007669"/>
    <property type="project" value="UniProtKB-UniRule"/>
</dbReference>
<protein>
    <recommendedName>
        <fullName evidence="5 6">Cell division protein FtsA</fullName>
    </recommendedName>
</protein>
<dbReference type="InterPro" id="IPR043129">
    <property type="entry name" value="ATPase_NBD"/>
</dbReference>
<evidence type="ECO:0000256" key="4">
    <source>
        <dbReference type="ARBA" id="ARBA00023306"/>
    </source>
</evidence>
<keyword evidence="4 5" id="KW-0131">Cell cycle</keyword>
<dbReference type="CDD" id="cd24048">
    <property type="entry name" value="ASKHA_NBD_FtsA"/>
    <property type="match status" value="1"/>
</dbReference>
<dbReference type="EMBL" id="AFAY01000018">
    <property type="protein sequence ID" value="EGF11413.1"/>
    <property type="molecule type" value="Genomic_DNA"/>
</dbReference>
<comment type="subunit">
    <text evidence="5">Self-interacts. Interacts with FtsZ.</text>
</comment>
<dbReference type="PANTHER" id="PTHR32432">
    <property type="entry name" value="CELL DIVISION PROTEIN FTSA-RELATED"/>
    <property type="match status" value="1"/>
</dbReference>
<dbReference type="GO" id="GO:0016798">
    <property type="term" value="F:hydrolase activity, acting on glycosyl bonds"/>
    <property type="evidence" value="ECO:0007669"/>
    <property type="project" value="UniProtKB-KW"/>
</dbReference>
<dbReference type="Gene3D" id="3.30.420.40">
    <property type="match status" value="2"/>
</dbReference>